<sequence>MLKGFIFDLDGVVTDSAKYHLAA</sequence>
<name>A0A8E0IR63_LACPA</name>
<proteinExistence type="predicted"/>
<dbReference type="EMBL" id="ANKD01000622">
    <property type="protein sequence ID" value="EPC71843.1"/>
    <property type="molecule type" value="Genomic_DNA"/>
</dbReference>
<protein>
    <submittedName>
        <fullName evidence="1">HAD family sugar phosphatase</fullName>
    </submittedName>
</protein>
<gene>
    <name evidence="1" type="ORF">Lpp71_12260</name>
</gene>
<comment type="caution">
    <text evidence="1">The sequence shown here is derived from an EMBL/GenBank/DDBJ whole genome shotgun (WGS) entry which is preliminary data.</text>
</comment>
<organism evidence="1 2">
    <name type="scientific">Lacticaseibacillus paracasei subsp. paracasei Lpp71</name>
    <dbReference type="NCBI Taxonomy" id="1256207"/>
    <lineage>
        <taxon>Bacteria</taxon>
        <taxon>Bacillati</taxon>
        <taxon>Bacillota</taxon>
        <taxon>Bacilli</taxon>
        <taxon>Lactobacillales</taxon>
        <taxon>Lactobacillaceae</taxon>
        <taxon>Lacticaseibacillus</taxon>
    </lineage>
</organism>
<evidence type="ECO:0000313" key="1">
    <source>
        <dbReference type="EMBL" id="EPC71843.1"/>
    </source>
</evidence>
<dbReference type="InterPro" id="IPR023214">
    <property type="entry name" value="HAD_sf"/>
</dbReference>
<accession>A0A8E0IR63</accession>
<evidence type="ECO:0000313" key="2">
    <source>
        <dbReference type="Proteomes" id="UP000014252"/>
    </source>
</evidence>
<reference evidence="1 2" key="1">
    <citation type="journal article" date="2013" name="PLoS ONE">
        <title>Lactobacillus paracasei comparative genomics: towards species pan-genome definition and exploitation of diversity.</title>
        <authorList>
            <person name="Smokvina T."/>
            <person name="Wels M."/>
            <person name="Polka J."/>
            <person name="Chervaux C."/>
            <person name="Brisse S."/>
            <person name="Boekhorst J."/>
            <person name="van Hylckama Vlieg J.E."/>
            <person name="Siezen R.J."/>
        </authorList>
    </citation>
    <scope>NUCLEOTIDE SEQUENCE [LARGE SCALE GENOMIC DNA]</scope>
    <source>
        <strain evidence="1 2">Lpp71</strain>
    </source>
</reference>
<feature type="non-terminal residue" evidence="1">
    <location>
        <position position="23"/>
    </location>
</feature>
<dbReference type="Proteomes" id="UP000014252">
    <property type="component" value="Unassembled WGS sequence"/>
</dbReference>
<dbReference type="InterPro" id="IPR036412">
    <property type="entry name" value="HAD-like_sf"/>
</dbReference>
<dbReference type="Gene3D" id="3.40.50.1000">
    <property type="entry name" value="HAD superfamily/HAD-like"/>
    <property type="match status" value="1"/>
</dbReference>
<dbReference type="SUPFAM" id="SSF56784">
    <property type="entry name" value="HAD-like"/>
    <property type="match status" value="1"/>
</dbReference>
<dbReference type="AlphaFoldDB" id="A0A8E0IR63"/>